<dbReference type="Proteomes" id="UP000530060">
    <property type="component" value="Unassembled WGS sequence"/>
</dbReference>
<keyword evidence="3" id="KW-1185">Reference proteome</keyword>
<sequence length="183" mass="21198">MKKKCSNCQAENDINSKYCSVCGFQLPITDNDNLKPEVEDLKAKKTKRKFDIKTFIGFIIGFAIMFFVKQSLFKPSIDKQLAEFANEFNKTCPVNIDEYTTLKNVVALPNKTIQYNYVLVGIEKADVKIDTLKKYIFPGILQNVKTNPGMKLFRDNKVTLNYYYSDKNGEYVTEYIVKPEMYE</sequence>
<accession>A0A6V6Z1Z3</accession>
<keyword evidence="1" id="KW-0812">Transmembrane</keyword>
<name>A0A6V6Z1Z3_9FLAO</name>
<evidence type="ECO:0000313" key="3">
    <source>
        <dbReference type="Proteomes" id="UP000530060"/>
    </source>
</evidence>
<dbReference type="Gene3D" id="3.30.300.250">
    <property type="match status" value="1"/>
</dbReference>
<organism evidence="2 3">
    <name type="scientific">Flavobacterium salmonis</name>
    <dbReference type="NCBI Taxonomy" id="2654844"/>
    <lineage>
        <taxon>Bacteria</taxon>
        <taxon>Pseudomonadati</taxon>
        <taxon>Bacteroidota</taxon>
        <taxon>Flavobacteriia</taxon>
        <taxon>Flavobacteriales</taxon>
        <taxon>Flavobacteriaceae</taxon>
        <taxon>Flavobacterium</taxon>
    </lineage>
</organism>
<evidence type="ECO:0000313" key="2">
    <source>
        <dbReference type="EMBL" id="CAD0005790.1"/>
    </source>
</evidence>
<gene>
    <name evidence="2" type="ORF">FLAT13_02960</name>
</gene>
<comment type="caution">
    <text evidence="2">The sequence shown here is derived from an EMBL/GenBank/DDBJ whole genome shotgun (WGS) entry which is preliminary data.</text>
</comment>
<evidence type="ECO:0000256" key="1">
    <source>
        <dbReference type="SAM" id="Phobius"/>
    </source>
</evidence>
<dbReference type="AlphaFoldDB" id="A0A6V6Z1Z3"/>
<feature type="transmembrane region" description="Helical" evidence="1">
    <location>
        <begin position="50"/>
        <end position="68"/>
    </location>
</feature>
<keyword evidence="1" id="KW-1133">Transmembrane helix</keyword>
<protein>
    <submittedName>
        <fullName evidence="2">Uncharacterized protein</fullName>
    </submittedName>
</protein>
<proteinExistence type="predicted"/>
<dbReference type="EMBL" id="CAIJDP010000074">
    <property type="protein sequence ID" value="CAD0005790.1"/>
    <property type="molecule type" value="Genomic_DNA"/>
</dbReference>
<dbReference type="RefSeq" id="WP_180909399.1">
    <property type="nucleotide sequence ID" value="NZ_CAIJDP010000074.1"/>
</dbReference>
<reference evidence="2 3" key="1">
    <citation type="submission" date="2020-06" db="EMBL/GenBank/DDBJ databases">
        <authorList>
            <person name="Criscuolo A."/>
        </authorList>
    </citation>
    <scope>NUCLEOTIDE SEQUENCE [LARGE SCALE GENOMIC DNA]</scope>
    <source>
        <strain evidence="3">CIP 111411</strain>
    </source>
</reference>
<keyword evidence="1" id="KW-0472">Membrane</keyword>